<evidence type="ECO:0000313" key="4">
    <source>
        <dbReference type="Proteomes" id="UP001500218"/>
    </source>
</evidence>
<dbReference type="SMART" id="SM00316">
    <property type="entry name" value="S1"/>
    <property type="match status" value="1"/>
</dbReference>
<evidence type="ECO:0000259" key="2">
    <source>
        <dbReference type="PROSITE" id="PS50126"/>
    </source>
</evidence>
<dbReference type="InterPro" id="IPR003029">
    <property type="entry name" value="S1_domain"/>
</dbReference>
<organism evidence="3 4">
    <name type="scientific">Luedemannella flava</name>
    <dbReference type="NCBI Taxonomy" id="349316"/>
    <lineage>
        <taxon>Bacteria</taxon>
        <taxon>Bacillati</taxon>
        <taxon>Actinomycetota</taxon>
        <taxon>Actinomycetes</taxon>
        <taxon>Micromonosporales</taxon>
        <taxon>Micromonosporaceae</taxon>
        <taxon>Luedemannella</taxon>
    </lineage>
</organism>
<evidence type="ECO:0000313" key="3">
    <source>
        <dbReference type="EMBL" id="GAA1815096.1"/>
    </source>
</evidence>
<accession>A0ABP4YLQ9</accession>
<dbReference type="Proteomes" id="UP001500218">
    <property type="component" value="Unassembled WGS sequence"/>
</dbReference>
<name>A0ABP4YLQ9_9ACTN</name>
<dbReference type="InterPro" id="IPR012340">
    <property type="entry name" value="NA-bd_OB-fold"/>
</dbReference>
<dbReference type="Gene3D" id="2.40.50.140">
    <property type="entry name" value="Nucleic acid-binding proteins"/>
    <property type="match status" value="1"/>
</dbReference>
<dbReference type="PROSITE" id="PS50126">
    <property type="entry name" value="S1"/>
    <property type="match status" value="1"/>
</dbReference>
<dbReference type="SUPFAM" id="SSF50249">
    <property type="entry name" value="Nucleic acid-binding proteins"/>
    <property type="match status" value="1"/>
</dbReference>
<reference evidence="4" key="1">
    <citation type="journal article" date="2019" name="Int. J. Syst. Evol. Microbiol.">
        <title>The Global Catalogue of Microorganisms (GCM) 10K type strain sequencing project: providing services to taxonomists for standard genome sequencing and annotation.</title>
        <authorList>
            <consortium name="The Broad Institute Genomics Platform"/>
            <consortium name="The Broad Institute Genome Sequencing Center for Infectious Disease"/>
            <person name="Wu L."/>
            <person name="Ma J."/>
        </authorList>
    </citation>
    <scope>NUCLEOTIDE SEQUENCE [LARGE SCALE GENOMIC DNA]</scope>
    <source>
        <strain evidence="4">JCM 13250</strain>
    </source>
</reference>
<dbReference type="EMBL" id="BAAALT010000130">
    <property type="protein sequence ID" value="GAA1815096.1"/>
    <property type="molecule type" value="Genomic_DNA"/>
</dbReference>
<feature type="region of interest" description="Disordered" evidence="1">
    <location>
        <begin position="130"/>
        <end position="151"/>
    </location>
</feature>
<dbReference type="RefSeq" id="WP_344134346.1">
    <property type="nucleotide sequence ID" value="NZ_BAAALT010000130.1"/>
</dbReference>
<feature type="domain" description="S1 motif" evidence="2">
    <location>
        <begin position="50"/>
        <end position="126"/>
    </location>
</feature>
<gene>
    <name evidence="3" type="ORF">GCM10009682_40190</name>
</gene>
<sequence length="151" mass="16251">MSDRAATKGGRFVVTQARVRTALLAERLGMIGDRTQYPDLWEFLESLQPGDVPSGTVSAIESFGVFVALDDGPDHPVVPGVGFITIPELSWRHGEPVADVVAVGQRVCAEFLQFDDHNLEARLSSSQMSILSGAGSSSRSDPGRVTRRVGR</sequence>
<proteinExistence type="predicted"/>
<dbReference type="Pfam" id="PF00575">
    <property type="entry name" value="S1"/>
    <property type="match status" value="1"/>
</dbReference>
<comment type="caution">
    <text evidence="3">The sequence shown here is derived from an EMBL/GenBank/DDBJ whole genome shotgun (WGS) entry which is preliminary data.</text>
</comment>
<keyword evidence="4" id="KW-1185">Reference proteome</keyword>
<protein>
    <recommendedName>
        <fullName evidence="2">S1 motif domain-containing protein</fullName>
    </recommendedName>
</protein>
<evidence type="ECO:0000256" key="1">
    <source>
        <dbReference type="SAM" id="MobiDB-lite"/>
    </source>
</evidence>
<feature type="compositionally biased region" description="Low complexity" evidence="1">
    <location>
        <begin position="130"/>
        <end position="140"/>
    </location>
</feature>